<comment type="caution">
    <text evidence="3">The sequence shown here is derived from an EMBL/GenBank/DDBJ whole genome shotgun (WGS) entry which is preliminary data.</text>
</comment>
<keyword evidence="2" id="KW-0732">Signal</keyword>
<organism evidence="3 4">
    <name type="scientific">Gomphillus americanus</name>
    <dbReference type="NCBI Taxonomy" id="1940652"/>
    <lineage>
        <taxon>Eukaryota</taxon>
        <taxon>Fungi</taxon>
        <taxon>Dikarya</taxon>
        <taxon>Ascomycota</taxon>
        <taxon>Pezizomycotina</taxon>
        <taxon>Lecanoromycetes</taxon>
        <taxon>OSLEUM clade</taxon>
        <taxon>Ostropomycetidae</taxon>
        <taxon>Ostropales</taxon>
        <taxon>Graphidaceae</taxon>
        <taxon>Gomphilloideae</taxon>
        <taxon>Gomphillus</taxon>
    </lineage>
</organism>
<reference evidence="3" key="1">
    <citation type="submission" date="2021-03" db="EMBL/GenBank/DDBJ databases">
        <authorList>
            <person name="Tagirdzhanova G."/>
        </authorList>
    </citation>
    <scope>NUCLEOTIDE SEQUENCE</scope>
</reference>
<feature type="transmembrane region" description="Helical" evidence="1">
    <location>
        <begin position="54"/>
        <end position="73"/>
    </location>
</feature>
<keyword evidence="1" id="KW-1133">Transmembrane helix</keyword>
<feature type="transmembrane region" description="Helical" evidence="1">
    <location>
        <begin position="276"/>
        <end position="300"/>
    </location>
</feature>
<dbReference type="OrthoDB" id="2448307at2759"/>
<feature type="transmembrane region" description="Helical" evidence="1">
    <location>
        <begin position="172"/>
        <end position="202"/>
    </location>
</feature>
<dbReference type="PANTHER" id="PTHR34391">
    <property type="entry name" value="UPF0658 GOLGI APPARATUS MEMBRANE PROTEIN C1952.10C-RELATED"/>
    <property type="match status" value="1"/>
</dbReference>
<keyword evidence="1" id="KW-0472">Membrane</keyword>
<dbReference type="EMBL" id="CAJPDQ010000025">
    <property type="protein sequence ID" value="CAF9926626.1"/>
    <property type="molecule type" value="Genomic_DNA"/>
</dbReference>
<keyword evidence="1" id="KW-0812">Transmembrane</keyword>
<dbReference type="InterPro" id="IPR040410">
    <property type="entry name" value="UPF0658_Golgi"/>
</dbReference>
<feature type="transmembrane region" description="Helical" evidence="1">
    <location>
        <begin position="208"/>
        <end position="229"/>
    </location>
</feature>
<dbReference type="Proteomes" id="UP000664169">
    <property type="component" value="Unassembled WGS sequence"/>
</dbReference>
<feature type="transmembrane region" description="Helical" evidence="1">
    <location>
        <begin position="236"/>
        <end position="256"/>
    </location>
</feature>
<accession>A0A8H3FL62</accession>
<evidence type="ECO:0000313" key="3">
    <source>
        <dbReference type="EMBL" id="CAF9926626.1"/>
    </source>
</evidence>
<evidence type="ECO:0000256" key="2">
    <source>
        <dbReference type="SAM" id="SignalP"/>
    </source>
</evidence>
<evidence type="ECO:0000256" key="1">
    <source>
        <dbReference type="SAM" id="Phobius"/>
    </source>
</evidence>
<feature type="transmembrane region" description="Helical" evidence="1">
    <location>
        <begin position="130"/>
        <end position="151"/>
    </location>
</feature>
<gene>
    <name evidence="3" type="ORF">GOMPHAMPRED_004193</name>
</gene>
<keyword evidence="4" id="KW-1185">Reference proteome</keyword>
<feature type="transmembrane region" description="Helical" evidence="1">
    <location>
        <begin position="80"/>
        <end position="99"/>
    </location>
</feature>
<proteinExistence type="predicted"/>
<feature type="chain" id="PRO_5034884225" evidence="2">
    <location>
        <begin position="21"/>
        <end position="339"/>
    </location>
</feature>
<protein>
    <submittedName>
        <fullName evidence="3">Uncharacterized protein</fullName>
    </submittedName>
</protein>
<dbReference type="PANTHER" id="PTHR34391:SF1">
    <property type="entry name" value="UPF0658 GOLGI APPARATUS MEMBRANE PROTEIN C1952.10C-RELATED"/>
    <property type="match status" value="1"/>
</dbReference>
<evidence type="ECO:0000313" key="4">
    <source>
        <dbReference type="Proteomes" id="UP000664169"/>
    </source>
</evidence>
<sequence>MYRPDSKWTWAFLVLALVQALVLLALEAYAFAQFELSLVNVHTNPNNFAYTRSVPVSLAVYLFGMLYFLGLVWDALRMRNTIQILGLCLANVCLMIFGASQPRQIQDAVGQLNIQAVHPDIYTKLIPIEIAIPCILAGGTIIMSFLAWKLYGEFSWSIYKHISADLQMKRRYLTYQIYISLMKFDFFFFLAFVMQLLVVVVGQTDPEFWLTVAAVPVIVSILLLSGYWVSRENIMGMAFVVFFYVAGLVYFVFKLVRIYNGDKIAYYAPIGKELTIFAVITILLLVGTIVNAIQCMMNFGKGLKPYLLTRRNVGVDEKMYNTEMPNLPHSQAPTRMTIE</sequence>
<dbReference type="AlphaFoldDB" id="A0A8H3FL62"/>
<name>A0A8H3FL62_9LECA</name>
<feature type="signal peptide" evidence="2">
    <location>
        <begin position="1"/>
        <end position="20"/>
    </location>
</feature>
<dbReference type="GO" id="GO:0005794">
    <property type="term" value="C:Golgi apparatus"/>
    <property type="evidence" value="ECO:0007669"/>
    <property type="project" value="TreeGrafter"/>
</dbReference>